<proteinExistence type="predicted"/>
<protein>
    <submittedName>
        <fullName evidence="1">Uncharacterized protein</fullName>
    </submittedName>
</protein>
<name>A0A9P0KWE7_ACAOB</name>
<gene>
    <name evidence="1" type="ORF">ACAOBT_LOCUS15380</name>
</gene>
<reference evidence="1" key="1">
    <citation type="submission" date="2022-03" db="EMBL/GenBank/DDBJ databases">
        <authorList>
            <person name="Sayadi A."/>
        </authorList>
    </citation>
    <scope>NUCLEOTIDE SEQUENCE</scope>
</reference>
<dbReference type="AlphaFoldDB" id="A0A9P0KWE7"/>
<organism evidence="1 2">
    <name type="scientific">Acanthoscelides obtectus</name>
    <name type="common">Bean weevil</name>
    <name type="synonym">Bruchus obtectus</name>
    <dbReference type="NCBI Taxonomy" id="200917"/>
    <lineage>
        <taxon>Eukaryota</taxon>
        <taxon>Metazoa</taxon>
        <taxon>Ecdysozoa</taxon>
        <taxon>Arthropoda</taxon>
        <taxon>Hexapoda</taxon>
        <taxon>Insecta</taxon>
        <taxon>Pterygota</taxon>
        <taxon>Neoptera</taxon>
        <taxon>Endopterygota</taxon>
        <taxon>Coleoptera</taxon>
        <taxon>Polyphaga</taxon>
        <taxon>Cucujiformia</taxon>
        <taxon>Chrysomeloidea</taxon>
        <taxon>Chrysomelidae</taxon>
        <taxon>Bruchinae</taxon>
        <taxon>Bruchini</taxon>
        <taxon>Acanthoscelides</taxon>
    </lineage>
</organism>
<dbReference type="Proteomes" id="UP001152888">
    <property type="component" value="Unassembled WGS sequence"/>
</dbReference>
<sequence length="166" mass="18942">MASGMGGGVGRTENTEHWTRLKDHHALTCKATKLSLCSEANLTIFFHISVIFINTPASERYDKAVVDSMILQNRCIDCMIISKNDGLSREKVDLENTILKYNRFADSRCNGILPNSDASPADASAKGHREWWLDDDERRSGHRKKRGMCRSNWEHFSFWSRSVCFN</sequence>
<comment type="caution">
    <text evidence="1">The sequence shown here is derived from an EMBL/GenBank/DDBJ whole genome shotgun (WGS) entry which is preliminary data.</text>
</comment>
<keyword evidence="2" id="KW-1185">Reference proteome</keyword>
<dbReference type="EMBL" id="CAKOFQ010006932">
    <property type="protein sequence ID" value="CAH1983116.1"/>
    <property type="molecule type" value="Genomic_DNA"/>
</dbReference>
<accession>A0A9P0KWE7</accession>
<evidence type="ECO:0000313" key="1">
    <source>
        <dbReference type="EMBL" id="CAH1983116.1"/>
    </source>
</evidence>
<evidence type="ECO:0000313" key="2">
    <source>
        <dbReference type="Proteomes" id="UP001152888"/>
    </source>
</evidence>